<dbReference type="InterPro" id="IPR016024">
    <property type="entry name" value="ARM-type_fold"/>
</dbReference>
<comment type="caution">
    <text evidence="1">The sequence shown here is derived from an EMBL/GenBank/DDBJ whole genome shotgun (WGS) entry which is preliminary data.</text>
</comment>
<keyword evidence="2" id="KW-1185">Reference proteome</keyword>
<dbReference type="PANTHER" id="PTHR12697:SF5">
    <property type="entry name" value="DEOXYHYPUSINE HYDROXYLASE"/>
    <property type="match status" value="1"/>
</dbReference>
<organism evidence="1 2">
    <name type="scientific">Effrenium voratum</name>
    <dbReference type="NCBI Taxonomy" id="2562239"/>
    <lineage>
        <taxon>Eukaryota</taxon>
        <taxon>Sar</taxon>
        <taxon>Alveolata</taxon>
        <taxon>Dinophyceae</taxon>
        <taxon>Suessiales</taxon>
        <taxon>Symbiodiniaceae</taxon>
        <taxon>Effrenium</taxon>
    </lineage>
</organism>
<gene>
    <name evidence="1" type="ORF">EVOR1521_LOCUS10096</name>
</gene>
<protein>
    <recommendedName>
        <fullName evidence="3">Deoxyhypusine monooxygenase</fullName>
    </recommendedName>
</protein>
<proteinExistence type="predicted"/>
<name>A0AA36I884_9DINO</name>
<dbReference type="Gene3D" id="1.25.10.10">
    <property type="entry name" value="Leucine-rich Repeat Variant"/>
    <property type="match status" value="2"/>
</dbReference>
<dbReference type="SUPFAM" id="SSF48371">
    <property type="entry name" value="ARM repeat"/>
    <property type="match status" value="2"/>
</dbReference>
<dbReference type="SMART" id="SM00567">
    <property type="entry name" value="EZ_HEAT"/>
    <property type="match status" value="4"/>
</dbReference>
<dbReference type="PANTHER" id="PTHR12697">
    <property type="entry name" value="PBS LYASE HEAT-LIKE PROTEIN"/>
    <property type="match status" value="1"/>
</dbReference>
<dbReference type="InterPro" id="IPR004155">
    <property type="entry name" value="PBS_lyase_HEAT"/>
</dbReference>
<dbReference type="InterPro" id="IPR011989">
    <property type="entry name" value="ARM-like"/>
</dbReference>
<dbReference type="GO" id="GO:0016491">
    <property type="term" value="F:oxidoreductase activity"/>
    <property type="evidence" value="ECO:0007669"/>
    <property type="project" value="TreeGrafter"/>
</dbReference>
<dbReference type="Pfam" id="PF13646">
    <property type="entry name" value="HEAT_2"/>
    <property type="match status" value="1"/>
</dbReference>
<dbReference type="EMBL" id="CAUJNA010000946">
    <property type="protein sequence ID" value="CAJ1382790.1"/>
    <property type="molecule type" value="Genomic_DNA"/>
</dbReference>
<evidence type="ECO:0000313" key="1">
    <source>
        <dbReference type="EMBL" id="CAJ1382790.1"/>
    </source>
</evidence>
<reference evidence="1" key="1">
    <citation type="submission" date="2023-08" db="EMBL/GenBank/DDBJ databases">
        <authorList>
            <person name="Chen Y."/>
            <person name="Shah S."/>
            <person name="Dougan E. K."/>
            <person name="Thang M."/>
            <person name="Chan C."/>
        </authorList>
    </citation>
    <scope>NUCLEOTIDE SEQUENCE</scope>
</reference>
<dbReference type="Proteomes" id="UP001178507">
    <property type="component" value="Unassembled WGS sequence"/>
</dbReference>
<accession>A0AA36I884</accession>
<sequence>MALSAPSWEELQEVLLAGAGSPLVPRYRALFSVKTQAPSGEAAARLLGEALPLQKDSVLLRHEAAYVLGQLGNASALPLLQQILLDESEDEIVRHEAVEAVAALNAGEAERALAFLQANTGSESLRHTCELARAGLEHAPGAPVCACQYTSKDPAEGLADAGGKDIPWAAQQLADAELPLYERYRGMFTLRNVGGRDAVRALAEMLLSDRSSAVLRHEVAFVLGQMADDMATQALVDALACEEEHGMVRHEAGRGKTDGARMAR</sequence>
<evidence type="ECO:0000313" key="2">
    <source>
        <dbReference type="Proteomes" id="UP001178507"/>
    </source>
</evidence>
<dbReference type="Pfam" id="PF03130">
    <property type="entry name" value="HEAT_PBS"/>
    <property type="match status" value="1"/>
</dbReference>
<evidence type="ECO:0008006" key="3">
    <source>
        <dbReference type="Google" id="ProtNLM"/>
    </source>
</evidence>
<dbReference type="AlphaFoldDB" id="A0AA36I884"/>